<dbReference type="GO" id="GO:0006487">
    <property type="term" value="P:protein N-linked glycosylation"/>
    <property type="evidence" value="ECO:0007669"/>
    <property type="project" value="TreeGrafter"/>
</dbReference>
<dbReference type="OrthoDB" id="3383817at2"/>
<reference evidence="5 6" key="1">
    <citation type="submission" date="2019-02" db="EMBL/GenBank/DDBJ databases">
        <title>Draft genome sequence of Amycolatopsis sp. 8-3EHSu isolated from roots of Suaeda maritima.</title>
        <authorList>
            <person name="Duangmal K."/>
            <person name="Chantavorakit T."/>
        </authorList>
    </citation>
    <scope>NUCLEOTIDE SEQUENCE [LARGE SCALE GENOMIC DNA]</scope>
    <source>
        <strain evidence="5 6">8-3EHSu</strain>
    </source>
</reference>
<dbReference type="Gene3D" id="3.40.50.10490">
    <property type="entry name" value="Glucose-6-phosphate isomerase like protein, domain 1"/>
    <property type="match status" value="2"/>
</dbReference>
<evidence type="ECO:0000313" key="5">
    <source>
        <dbReference type="EMBL" id="RZQ61204.1"/>
    </source>
</evidence>
<accession>A0A4Q7J5A0</accession>
<dbReference type="RefSeq" id="WP_130478018.1">
    <property type="nucleotide sequence ID" value="NZ_SFCC01000013.1"/>
</dbReference>
<keyword evidence="6" id="KW-1185">Reference proteome</keyword>
<evidence type="ECO:0000259" key="4">
    <source>
        <dbReference type="PROSITE" id="PS51464"/>
    </source>
</evidence>
<dbReference type="GO" id="GO:0004360">
    <property type="term" value="F:glutamine-fructose-6-phosphate transaminase (isomerizing) activity"/>
    <property type="evidence" value="ECO:0007669"/>
    <property type="project" value="UniProtKB-EC"/>
</dbReference>
<sequence>MSFALDSQIAVQADTVAGLLRQKTPALDPGRPLVFSGIGTSLHAARIAAAWTWLVTGGAVRASAVDAHDLALGYPLGPADQVVVISHRGYKRYPRAVLDVARQAGATTFAVVGADAPEQNAEYVLRTCPNETAGTFTVSYLASLTVLARLVATLPGPGADRFGGRLSCVPEILQQTLAQPAPTEVAQECAASEPLLIVGSDLDAVTAAEGALKLKEGTRLWAEAMSTEFALHGTPAAFRPGMDVLTLTPGTDDGGRMATLRELLAGLGARVWTVGDDDEPLRFGHIDPWLRPFVAIVPFQRLTAELARVRDTDPDSLHGDVEPWRSLMTGLEL</sequence>
<gene>
    <name evidence="5" type="ORF">EWH70_25355</name>
</gene>
<dbReference type="EC" id="2.6.1.16" evidence="2"/>
<organism evidence="5 6">
    <name type="scientific">Amycolatopsis suaedae</name>
    <dbReference type="NCBI Taxonomy" id="2510978"/>
    <lineage>
        <taxon>Bacteria</taxon>
        <taxon>Bacillati</taxon>
        <taxon>Actinomycetota</taxon>
        <taxon>Actinomycetes</taxon>
        <taxon>Pseudonocardiales</taxon>
        <taxon>Pseudonocardiaceae</taxon>
        <taxon>Amycolatopsis</taxon>
    </lineage>
</organism>
<dbReference type="EMBL" id="SFCC01000013">
    <property type="protein sequence ID" value="RZQ61204.1"/>
    <property type="molecule type" value="Genomic_DNA"/>
</dbReference>
<dbReference type="GO" id="GO:0006047">
    <property type="term" value="P:UDP-N-acetylglucosamine metabolic process"/>
    <property type="evidence" value="ECO:0007669"/>
    <property type="project" value="TreeGrafter"/>
</dbReference>
<feature type="domain" description="SIS" evidence="4">
    <location>
        <begin position="16"/>
        <end position="157"/>
    </location>
</feature>
<dbReference type="InterPro" id="IPR035490">
    <property type="entry name" value="GlmS/FrlB_SIS"/>
</dbReference>
<proteinExistence type="predicted"/>
<protein>
    <recommendedName>
        <fullName evidence="3">Glutamine--fructose-6-phosphate aminotransferase [isomerizing]</fullName>
        <ecNumber evidence="2">2.6.1.16</ecNumber>
    </recommendedName>
</protein>
<name>A0A4Q7J5A0_9PSEU</name>
<evidence type="ECO:0000313" key="6">
    <source>
        <dbReference type="Proteomes" id="UP000292003"/>
    </source>
</evidence>
<dbReference type="PROSITE" id="PS51464">
    <property type="entry name" value="SIS"/>
    <property type="match status" value="1"/>
</dbReference>
<dbReference type="CDD" id="cd05009">
    <property type="entry name" value="SIS_GlmS_GlmD_2"/>
    <property type="match status" value="1"/>
</dbReference>
<evidence type="ECO:0000256" key="1">
    <source>
        <dbReference type="ARBA" id="ARBA00001031"/>
    </source>
</evidence>
<dbReference type="GO" id="GO:0006002">
    <property type="term" value="P:fructose 6-phosphate metabolic process"/>
    <property type="evidence" value="ECO:0007669"/>
    <property type="project" value="TreeGrafter"/>
</dbReference>
<comment type="caution">
    <text evidence="5">The sequence shown here is derived from an EMBL/GenBank/DDBJ whole genome shotgun (WGS) entry which is preliminary data.</text>
</comment>
<evidence type="ECO:0000256" key="2">
    <source>
        <dbReference type="ARBA" id="ARBA00012916"/>
    </source>
</evidence>
<comment type="catalytic activity">
    <reaction evidence="1">
        <text>D-fructose 6-phosphate + L-glutamine = D-glucosamine 6-phosphate + L-glutamate</text>
        <dbReference type="Rhea" id="RHEA:13237"/>
        <dbReference type="ChEBI" id="CHEBI:29985"/>
        <dbReference type="ChEBI" id="CHEBI:58359"/>
        <dbReference type="ChEBI" id="CHEBI:58725"/>
        <dbReference type="ChEBI" id="CHEBI:61527"/>
        <dbReference type="EC" id="2.6.1.16"/>
    </reaction>
</comment>
<dbReference type="InterPro" id="IPR001347">
    <property type="entry name" value="SIS_dom"/>
</dbReference>
<dbReference type="SUPFAM" id="SSF53697">
    <property type="entry name" value="SIS domain"/>
    <property type="match status" value="1"/>
</dbReference>
<dbReference type="AlphaFoldDB" id="A0A4Q7J5A0"/>
<dbReference type="PANTHER" id="PTHR10937">
    <property type="entry name" value="GLUCOSAMINE--FRUCTOSE-6-PHOSPHATE AMINOTRANSFERASE, ISOMERIZING"/>
    <property type="match status" value="1"/>
</dbReference>
<evidence type="ECO:0000256" key="3">
    <source>
        <dbReference type="ARBA" id="ARBA00016090"/>
    </source>
</evidence>
<dbReference type="PANTHER" id="PTHR10937:SF0">
    <property type="entry name" value="GLUTAMINE--FRUCTOSE-6-PHOSPHATE TRANSAMINASE (ISOMERIZING)"/>
    <property type="match status" value="1"/>
</dbReference>
<dbReference type="GO" id="GO:0097367">
    <property type="term" value="F:carbohydrate derivative binding"/>
    <property type="evidence" value="ECO:0007669"/>
    <property type="project" value="InterPro"/>
</dbReference>
<dbReference type="InterPro" id="IPR046348">
    <property type="entry name" value="SIS_dom_sf"/>
</dbReference>
<dbReference type="Proteomes" id="UP000292003">
    <property type="component" value="Unassembled WGS sequence"/>
</dbReference>